<feature type="DNA-binding region" description="H-T-H motif" evidence="4">
    <location>
        <begin position="30"/>
        <end position="49"/>
    </location>
</feature>
<evidence type="ECO:0000313" key="6">
    <source>
        <dbReference type="EMBL" id="AGT10719.1"/>
    </source>
</evidence>
<dbReference type="Gene3D" id="1.10.357.10">
    <property type="entry name" value="Tetracycline Repressor, domain 2"/>
    <property type="match status" value="1"/>
</dbReference>
<dbReference type="KEGG" id="pami:JCM7686_pAMI4p028"/>
<dbReference type="Proteomes" id="UP000015480">
    <property type="component" value="Plasmid pAMI4"/>
</dbReference>
<dbReference type="EMBL" id="CP006652">
    <property type="protein sequence ID" value="AGT10719.1"/>
    <property type="molecule type" value="Genomic_DNA"/>
</dbReference>
<evidence type="ECO:0000256" key="2">
    <source>
        <dbReference type="ARBA" id="ARBA00023125"/>
    </source>
</evidence>
<accession>S5XTA3</accession>
<dbReference type="PANTHER" id="PTHR47506:SF6">
    <property type="entry name" value="HTH-TYPE TRANSCRIPTIONAL REPRESSOR NEMR"/>
    <property type="match status" value="1"/>
</dbReference>
<dbReference type="InterPro" id="IPR001647">
    <property type="entry name" value="HTH_TetR"/>
</dbReference>
<dbReference type="AlphaFoldDB" id="S5XTA3"/>
<dbReference type="HOGENOM" id="CLU_069356_15_3_5"/>
<dbReference type="SUPFAM" id="SSF48498">
    <property type="entry name" value="Tetracyclin repressor-like, C-terminal domain"/>
    <property type="match status" value="1"/>
</dbReference>
<dbReference type="Pfam" id="PF00440">
    <property type="entry name" value="TetR_N"/>
    <property type="match status" value="1"/>
</dbReference>
<dbReference type="PANTHER" id="PTHR47506">
    <property type="entry name" value="TRANSCRIPTIONAL REGULATORY PROTEIN"/>
    <property type="match status" value="1"/>
</dbReference>
<feature type="domain" description="HTH tetR-type" evidence="5">
    <location>
        <begin position="7"/>
        <end position="67"/>
    </location>
</feature>
<keyword evidence="1" id="KW-0805">Transcription regulation</keyword>
<evidence type="ECO:0000256" key="1">
    <source>
        <dbReference type="ARBA" id="ARBA00023015"/>
    </source>
</evidence>
<dbReference type="GO" id="GO:0003677">
    <property type="term" value="F:DNA binding"/>
    <property type="evidence" value="ECO:0007669"/>
    <property type="project" value="UniProtKB-UniRule"/>
</dbReference>
<dbReference type="Pfam" id="PF16925">
    <property type="entry name" value="TetR_C_13"/>
    <property type="match status" value="1"/>
</dbReference>
<keyword evidence="7" id="KW-1185">Reference proteome</keyword>
<evidence type="ECO:0000256" key="4">
    <source>
        <dbReference type="PROSITE-ProRule" id="PRU00335"/>
    </source>
</evidence>
<sequence>MAYLCRADRREAIMNTVIDIVSREGLAAATVRRIAQELGCSPGQIHHHFTSAEMLRAEAVREVWARLEPALLEAMMRRQPRERLLSVLSGCENVIGKELGPIMDVAERLWHEARGIRHESAVRDAIAHGINRMSDFVIATLQEGVEAGIFPPDLEVRQVAIRLISAAQGYDLLEETGSTVYLGADRATFFDELLRREKL</sequence>
<dbReference type="InterPro" id="IPR011075">
    <property type="entry name" value="TetR_C"/>
</dbReference>
<name>S5XTA3_PARAH</name>
<proteinExistence type="predicted"/>
<dbReference type="SUPFAM" id="SSF46689">
    <property type="entry name" value="Homeodomain-like"/>
    <property type="match status" value="1"/>
</dbReference>
<keyword evidence="2 4" id="KW-0238">DNA-binding</keyword>
<gene>
    <name evidence="6" type="ORF">JCM7686_pAMI4p028</name>
</gene>
<keyword evidence="3" id="KW-0804">Transcription</keyword>
<organism evidence="6 7">
    <name type="scientific">Paracoccus aminophilus JCM 7686</name>
    <dbReference type="NCBI Taxonomy" id="1367847"/>
    <lineage>
        <taxon>Bacteria</taxon>
        <taxon>Pseudomonadati</taxon>
        <taxon>Pseudomonadota</taxon>
        <taxon>Alphaproteobacteria</taxon>
        <taxon>Rhodobacterales</taxon>
        <taxon>Paracoccaceae</taxon>
        <taxon>Paracoccus</taxon>
    </lineage>
</organism>
<dbReference type="InterPro" id="IPR009057">
    <property type="entry name" value="Homeodomain-like_sf"/>
</dbReference>
<dbReference type="PROSITE" id="PS50977">
    <property type="entry name" value="HTH_TETR_2"/>
    <property type="match status" value="1"/>
</dbReference>
<protein>
    <submittedName>
        <fullName evidence="6">Transcriptional regulator, TetR family</fullName>
    </submittedName>
</protein>
<geneLocation type="plasmid" evidence="6 7">
    <name>pAMI4</name>
</geneLocation>
<keyword evidence="6" id="KW-0614">Plasmid</keyword>
<dbReference type="InterPro" id="IPR036271">
    <property type="entry name" value="Tet_transcr_reg_TetR-rel_C_sf"/>
</dbReference>
<evidence type="ECO:0000259" key="5">
    <source>
        <dbReference type="PROSITE" id="PS50977"/>
    </source>
</evidence>
<evidence type="ECO:0000256" key="3">
    <source>
        <dbReference type="ARBA" id="ARBA00023163"/>
    </source>
</evidence>
<reference evidence="6 7" key="1">
    <citation type="journal article" date="2014" name="BMC Genomics">
        <title>Architecture and functions of a multipartite genome of the methylotrophic bacterium Paracoccus aminophilus JCM 7686, containing primary and secondary chromids.</title>
        <authorList>
            <person name="Dziewit L."/>
            <person name="Czarnecki J."/>
            <person name="Wibberg D."/>
            <person name="Radlinska M."/>
            <person name="Mrozek P."/>
            <person name="Szymczak M."/>
            <person name="Schluter A."/>
            <person name="Puhler A."/>
            <person name="Bartosik D."/>
        </authorList>
    </citation>
    <scope>NUCLEOTIDE SEQUENCE [LARGE SCALE GENOMIC DNA]</scope>
    <source>
        <strain evidence="6">JCM 7686</strain>
        <plasmid evidence="7">Plasmid pAMI4</plasmid>
    </source>
</reference>
<evidence type="ECO:0000313" key="7">
    <source>
        <dbReference type="Proteomes" id="UP000015480"/>
    </source>
</evidence>
<dbReference type="eggNOG" id="COG1309">
    <property type="taxonomic scope" value="Bacteria"/>
</dbReference>
<dbReference type="PATRIC" id="fig|1367847.3.peg.3653"/>